<name>A0AAD4ECY4_9AGAM</name>
<feature type="compositionally biased region" description="Pro residues" evidence="1">
    <location>
        <begin position="505"/>
        <end position="516"/>
    </location>
</feature>
<comment type="caution">
    <text evidence="2">The sequence shown here is derived from an EMBL/GenBank/DDBJ whole genome shotgun (WGS) entry which is preliminary data.</text>
</comment>
<feature type="region of interest" description="Disordered" evidence="1">
    <location>
        <begin position="684"/>
        <end position="708"/>
    </location>
</feature>
<feature type="compositionally biased region" description="Acidic residues" evidence="1">
    <location>
        <begin position="687"/>
        <end position="696"/>
    </location>
</feature>
<dbReference type="GeneID" id="64660847"/>
<evidence type="ECO:0000313" key="3">
    <source>
        <dbReference type="Proteomes" id="UP001195769"/>
    </source>
</evidence>
<dbReference type="EMBL" id="JABBWK010000012">
    <property type="protein sequence ID" value="KAG1903736.1"/>
    <property type="molecule type" value="Genomic_DNA"/>
</dbReference>
<dbReference type="AlphaFoldDB" id="A0AAD4ECY4"/>
<reference evidence="2" key="1">
    <citation type="journal article" date="2020" name="New Phytol.">
        <title>Comparative genomics reveals dynamic genome evolution in host specialist ectomycorrhizal fungi.</title>
        <authorList>
            <person name="Lofgren L.A."/>
            <person name="Nguyen N.H."/>
            <person name="Vilgalys R."/>
            <person name="Ruytinx J."/>
            <person name="Liao H.L."/>
            <person name="Branco S."/>
            <person name="Kuo A."/>
            <person name="LaButti K."/>
            <person name="Lipzen A."/>
            <person name="Andreopoulos W."/>
            <person name="Pangilinan J."/>
            <person name="Riley R."/>
            <person name="Hundley H."/>
            <person name="Na H."/>
            <person name="Barry K."/>
            <person name="Grigoriev I.V."/>
            <person name="Stajich J.E."/>
            <person name="Kennedy P.G."/>
        </authorList>
    </citation>
    <scope>NUCLEOTIDE SEQUENCE</scope>
    <source>
        <strain evidence="2">FC203</strain>
    </source>
</reference>
<keyword evidence="3" id="KW-1185">Reference proteome</keyword>
<gene>
    <name evidence="2" type="ORF">F5891DRAFT_1185373</name>
</gene>
<dbReference type="Proteomes" id="UP001195769">
    <property type="component" value="Unassembled WGS sequence"/>
</dbReference>
<evidence type="ECO:0000256" key="1">
    <source>
        <dbReference type="SAM" id="MobiDB-lite"/>
    </source>
</evidence>
<organism evidence="2 3">
    <name type="scientific">Suillus fuscotomentosus</name>
    <dbReference type="NCBI Taxonomy" id="1912939"/>
    <lineage>
        <taxon>Eukaryota</taxon>
        <taxon>Fungi</taxon>
        <taxon>Dikarya</taxon>
        <taxon>Basidiomycota</taxon>
        <taxon>Agaricomycotina</taxon>
        <taxon>Agaricomycetes</taxon>
        <taxon>Agaricomycetidae</taxon>
        <taxon>Boletales</taxon>
        <taxon>Suillineae</taxon>
        <taxon>Suillaceae</taxon>
        <taxon>Suillus</taxon>
    </lineage>
</organism>
<feature type="compositionally biased region" description="Polar residues" evidence="1">
    <location>
        <begin position="537"/>
        <end position="563"/>
    </location>
</feature>
<evidence type="ECO:0000313" key="2">
    <source>
        <dbReference type="EMBL" id="KAG1903736.1"/>
    </source>
</evidence>
<dbReference type="RefSeq" id="XP_041229311.1">
    <property type="nucleotide sequence ID" value="XM_041366549.1"/>
</dbReference>
<proteinExistence type="predicted"/>
<feature type="region of interest" description="Disordered" evidence="1">
    <location>
        <begin position="494"/>
        <end position="629"/>
    </location>
</feature>
<accession>A0AAD4ECY4</accession>
<sequence>MAPPRWTSAEQLLWLQNEMPGYLQMQKEKKLPRFFDSLFPRWFSDFPEETELNGSPPCDENAGINEPSSAGIESVIDTAQLDSINAPDLVEQEDSQSNSPPMGAAERRKKLREWFRNNSKGKTTPGGSSTGRALSVLLGQRARGTRDLKEIEVYSKLHYESKVKPLVEDALKNNIVQPTQRLSTVRLHTTECFAEESEEVKKEIREETVRLNASRRLGNVEGQHPRTKEEVYRTIQELPLILGQVFEELSALTGGWHYTVVMGGADPLCEGDIMTLSYHHGKTADGLSFKASTPNFHEQYLLPFERHLGYIHGPSSKCISAPSSTPTSSHLAPVGLISLDEFPNESSLGENVISGPVVGPSLLQEPGDLVLNPYINLDFGGSVGANEHGDWLMHASSSDPNLPSPHNMTDTPITAWRKSMALNEDPLASPTFNRIQQRGLSAVGPSAEAVPPFLPHPLSPLHTTLLPQPSSFFVFPALEEVDALPTLQHHDPLAFNQPMLNSGPRSPPDQPIPLPLSPLVSTASKSPHSKSVEHQPSPASHQPTHQPNSEAMTVSVDCQSSPASHRPTPHDIVGVSADDHPQPNLEVRTVSSLPTAASGRRSGCAPHPSTRADGANKIGGHNSQRETKLAPKRKLTEVQRGVGGSKKSAVLLVQPLERMYPTEGIKAAFLAFVKDALAFESTLPQDSDTEEAEDSSSDSHDGSQPFPLTQLAQSNSLKTASFRSSPLGVPAGTAIQFLKSKSALSSPPEFVSVSEADVLCRSRSHVDDPFAPEQINPWDSRYSMKPTNLQLMLGGSVTISQTMFDK</sequence>
<protein>
    <submittedName>
        <fullName evidence="2">Uncharacterized protein</fullName>
    </submittedName>
</protein>